<protein>
    <recommendedName>
        <fullName evidence="4">Tetratricopeptide repeat protein</fullName>
    </recommendedName>
</protein>
<evidence type="ECO:0000313" key="2">
    <source>
        <dbReference type="EMBL" id="NHZ65880.1"/>
    </source>
</evidence>
<dbReference type="InterPro" id="IPR019734">
    <property type="entry name" value="TPR_rpt"/>
</dbReference>
<dbReference type="RefSeq" id="WP_167239804.1">
    <property type="nucleotide sequence ID" value="NZ_WHJF01000102.1"/>
</dbReference>
<keyword evidence="1" id="KW-0802">TPR repeat</keyword>
<reference evidence="2 3" key="1">
    <citation type="submission" date="2019-10" db="EMBL/GenBank/DDBJ databases">
        <title>Taxonomy of Antarctic Massilia spp.: description of Massilia rubra sp. nov., Massilia aquatica sp. nov., Massilia mucilaginosa sp. nov., Massilia frigida sp. nov. isolated from streams, lakes and regoliths.</title>
        <authorList>
            <person name="Holochova P."/>
            <person name="Sedlacek I."/>
            <person name="Kralova S."/>
            <person name="Maslanova I."/>
            <person name="Busse H.-J."/>
            <person name="Stankova E."/>
            <person name="Vrbovska V."/>
            <person name="Kovarovic V."/>
            <person name="Bartak M."/>
            <person name="Svec P."/>
            <person name="Pantucek R."/>
        </authorList>
    </citation>
    <scope>NUCLEOTIDE SEQUENCE [LARGE SCALE GENOMIC DNA]</scope>
    <source>
        <strain evidence="2 3">CCM 8694</strain>
    </source>
</reference>
<gene>
    <name evidence="2" type="ORF">F1735_26860</name>
</gene>
<dbReference type="Proteomes" id="UP000610594">
    <property type="component" value="Unassembled WGS sequence"/>
</dbReference>
<feature type="repeat" description="TPR" evidence="1">
    <location>
        <begin position="90"/>
        <end position="123"/>
    </location>
</feature>
<dbReference type="Gene3D" id="1.25.40.10">
    <property type="entry name" value="Tetratricopeptide repeat domain"/>
    <property type="match status" value="1"/>
</dbReference>
<dbReference type="SUPFAM" id="SSF48452">
    <property type="entry name" value="TPR-like"/>
    <property type="match status" value="1"/>
</dbReference>
<dbReference type="EMBL" id="WHJF01000102">
    <property type="protein sequence ID" value="NHZ65880.1"/>
    <property type="molecule type" value="Genomic_DNA"/>
</dbReference>
<accession>A0ABX0MT14</accession>
<dbReference type="Pfam" id="PF13181">
    <property type="entry name" value="TPR_8"/>
    <property type="match status" value="1"/>
</dbReference>
<dbReference type="InterPro" id="IPR011990">
    <property type="entry name" value="TPR-like_helical_dom_sf"/>
</dbReference>
<evidence type="ECO:0000313" key="3">
    <source>
        <dbReference type="Proteomes" id="UP000610594"/>
    </source>
</evidence>
<keyword evidence="3" id="KW-1185">Reference proteome</keyword>
<organism evidence="2 3">
    <name type="scientific">Massilia genomosp. 1</name>
    <dbReference type="NCBI Taxonomy" id="2609280"/>
    <lineage>
        <taxon>Bacteria</taxon>
        <taxon>Pseudomonadati</taxon>
        <taxon>Pseudomonadota</taxon>
        <taxon>Betaproteobacteria</taxon>
        <taxon>Burkholderiales</taxon>
        <taxon>Oxalobacteraceae</taxon>
        <taxon>Telluria group</taxon>
        <taxon>Massilia</taxon>
    </lineage>
</organism>
<name>A0ABX0MT14_9BURK</name>
<comment type="caution">
    <text evidence="2">The sequence shown here is derived from an EMBL/GenBank/DDBJ whole genome shotgun (WGS) entry which is preliminary data.</text>
</comment>
<evidence type="ECO:0008006" key="4">
    <source>
        <dbReference type="Google" id="ProtNLM"/>
    </source>
</evidence>
<evidence type="ECO:0000256" key="1">
    <source>
        <dbReference type="PROSITE-ProRule" id="PRU00339"/>
    </source>
</evidence>
<proteinExistence type="predicted"/>
<sequence>MVHALPPTLEEKMISAMNAGYASKIAGNYALTEKFYLRAWELYPEPKYDWDSSQITLYSIADFYLEWRKFDTALEWANKVFLTGVIPNDGSPYVVIGKIHFEAGNLDQAYKNFENAYALSKKRVFEGEDKKYLAFYRVRASGQ</sequence>
<dbReference type="PROSITE" id="PS50005">
    <property type="entry name" value="TPR"/>
    <property type="match status" value="1"/>
</dbReference>